<dbReference type="VEuPathDB" id="FungiDB:MAPG_10646"/>
<dbReference type="PANTHER" id="PTHR24186:SF38">
    <property type="entry name" value="ANKYRIN REPEAT FAMILY PROTEIN"/>
    <property type="match status" value="1"/>
</dbReference>
<reference evidence="5" key="3">
    <citation type="submission" date="2011-03" db="EMBL/GenBank/DDBJ databases">
        <title>Annotation of Magnaporthe poae ATCC 64411.</title>
        <authorList>
            <person name="Ma L.-J."/>
            <person name="Dead R."/>
            <person name="Young S.K."/>
            <person name="Zeng Q."/>
            <person name="Gargeya S."/>
            <person name="Fitzgerald M."/>
            <person name="Haas B."/>
            <person name="Abouelleil A."/>
            <person name="Alvarado L."/>
            <person name="Arachchi H.M."/>
            <person name="Berlin A."/>
            <person name="Brown A."/>
            <person name="Chapman S.B."/>
            <person name="Chen Z."/>
            <person name="Dunbar C."/>
            <person name="Freedman E."/>
            <person name="Gearin G."/>
            <person name="Gellesch M."/>
            <person name="Goldberg J."/>
            <person name="Griggs A."/>
            <person name="Gujja S."/>
            <person name="Heiman D."/>
            <person name="Howarth C."/>
            <person name="Larson L."/>
            <person name="Lui A."/>
            <person name="MacDonald P.J.P."/>
            <person name="Mehta T."/>
            <person name="Montmayeur A."/>
            <person name="Murphy C."/>
            <person name="Neiman D."/>
            <person name="Pearson M."/>
            <person name="Priest M."/>
            <person name="Roberts A."/>
            <person name="Saif S."/>
            <person name="Shea T."/>
            <person name="Shenoy N."/>
            <person name="Sisk P."/>
            <person name="Stolte C."/>
            <person name="Sykes S."/>
            <person name="Yandava C."/>
            <person name="Wortman J."/>
            <person name="Nusbaum C."/>
            <person name="Birren B."/>
        </authorList>
    </citation>
    <scope>NUCLEOTIDE SEQUENCE</scope>
    <source>
        <strain evidence="5">ATCC 64411</strain>
    </source>
</reference>
<reference evidence="5" key="1">
    <citation type="submission" date="2010-05" db="EMBL/GenBank/DDBJ databases">
        <title>The Genome Sequence of Magnaporthe poae strain ATCC 64411.</title>
        <authorList>
            <consortium name="The Broad Institute Genome Sequencing Platform"/>
            <consortium name="Broad Institute Genome Sequencing Center for Infectious Disease"/>
            <person name="Ma L.-J."/>
            <person name="Dead R."/>
            <person name="Young S."/>
            <person name="Zeng Q."/>
            <person name="Koehrsen M."/>
            <person name="Alvarado L."/>
            <person name="Berlin A."/>
            <person name="Chapman S.B."/>
            <person name="Chen Z."/>
            <person name="Freedman E."/>
            <person name="Gellesch M."/>
            <person name="Goldberg J."/>
            <person name="Griggs A."/>
            <person name="Gujja S."/>
            <person name="Heilman E.R."/>
            <person name="Heiman D."/>
            <person name="Hepburn T."/>
            <person name="Howarth C."/>
            <person name="Jen D."/>
            <person name="Larson L."/>
            <person name="Mehta T."/>
            <person name="Neiman D."/>
            <person name="Pearson M."/>
            <person name="Roberts A."/>
            <person name="Saif S."/>
            <person name="Shea T."/>
            <person name="Shenoy N."/>
            <person name="Sisk P."/>
            <person name="Stolte C."/>
            <person name="Sykes S."/>
            <person name="Walk T."/>
            <person name="White J."/>
            <person name="Yandava C."/>
            <person name="Haas B."/>
            <person name="Nusbaum C."/>
            <person name="Birren B."/>
        </authorList>
    </citation>
    <scope>NUCLEOTIDE SEQUENCE</scope>
    <source>
        <strain evidence="5">ATCC 64411</strain>
    </source>
</reference>
<evidence type="ECO:0000256" key="2">
    <source>
        <dbReference type="ARBA" id="ARBA00023043"/>
    </source>
</evidence>
<keyword evidence="7" id="KW-1185">Reference proteome</keyword>
<dbReference type="Proteomes" id="UP000011715">
    <property type="component" value="Unassembled WGS sequence"/>
</dbReference>
<dbReference type="OMA" id="WERCTES"/>
<dbReference type="PANTHER" id="PTHR24186">
    <property type="entry name" value="PROTEIN PHOSPHATASE 1 REGULATORY SUBUNIT"/>
    <property type="match status" value="1"/>
</dbReference>
<dbReference type="EMBL" id="GL876975">
    <property type="protein sequence ID" value="KLU90795.1"/>
    <property type="molecule type" value="Genomic_DNA"/>
</dbReference>
<evidence type="ECO:0000256" key="3">
    <source>
        <dbReference type="SAM" id="MobiDB-lite"/>
    </source>
</evidence>
<proteinExistence type="predicted"/>
<keyword evidence="1" id="KW-0677">Repeat</keyword>
<organism evidence="6 7">
    <name type="scientific">Magnaporthiopsis poae (strain ATCC 64411 / 73-15)</name>
    <name type="common">Kentucky bluegrass fungus</name>
    <name type="synonym">Magnaporthe poae</name>
    <dbReference type="NCBI Taxonomy" id="644358"/>
    <lineage>
        <taxon>Eukaryota</taxon>
        <taxon>Fungi</taxon>
        <taxon>Dikarya</taxon>
        <taxon>Ascomycota</taxon>
        <taxon>Pezizomycotina</taxon>
        <taxon>Sordariomycetes</taxon>
        <taxon>Sordariomycetidae</taxon>
        <taxon>Magnaporthales</taxon>
        <taxon>Magnaporthaceae</taxon>
        <taxon>Magnaporthiopsis</taxon>
    </lineage>
</organism>
<feature type="compositionally biased region" description="Basic and acidic residues" evidence="3">
    <location>
        <begin position="273"/>
        <end position="283"/>
    </location>
</feature>
<dbReference type="EMBL" id="ADBL01002379">
    <property type="status" value="NOT_ANNOTATED_CDS"/>
    <property type="molecule type" value="Genomic_DNA"/>
</dbReference>
<evidence type="ECO:0000313" key="6">
    <source>
        <dbReference type="EnsemblFungi" id="MAPG_10646T0"/>
    </source>
</evidence>
<feature type="compositionally biased region" description="Gly residues" evidence="3">
    <location>
        <begin position="304"/>
        <end position="317"/>
    </location>
</feature>
<dbReference type="GO" id="GO:0005886">
    <property type="term" value="C:plasma membrane"/>
    <property type="evidence" value="ECO:0007669"/>
    <property type="project" value="TreeGrafter"/>
</dbReference>
<reference evidence="6" key="4">
    <citation type="journal article" date="2015" name="G3 (Bethesda)">
        <title>Genome sequences of three phytopathogenic species of the Magnaporthaceae family of fungi.</title>
        <authorList>
            <person name="Okagaki L.H."/>
            <person name="Nunes C.C."/>
            <person name="Sailsbery J."/>
            <person name="Clay B."/>
            <person name="Brown D."/>
            <person name="John T."/>
            <person name="Oh Y."/>
            <person name="Young N."/>
            <person name="Fitzgerald M."/>
            <person name="Haas B.J."/>
            <person name="Zeng Q."/>
            <person name="Young S."/>
            <person name="Adiconis X."/>
            <person name="Fan L."/>
            <person name="Levin J.Z."/>
            <person name="Mitchell T.K."/>
            <person name="Okubara P.A."/>
            <person name="Farman M.L."/>
            <person name="Kohn L.M."/>
            <person name="Birren B."/>
            <person name="Ma L.-J."/>
            <person name="Dean R.A."/>
        </authorList>
    </citation>
    <scope>NUCLEOTIDE SEQUENCE</scope>
    <source>
        <strain evidence="6">ATCC 64411 / 73-15</strain>
    </source>
</reference>
<dbReference type="InterPro" id="IPR002110">
    <property type="entry name" value="Ankyrin_rpt"/>
</dbReference>
<dbReference type="EnsemblFungi" id="MAPG_10646T0">
    <property type="protein sequence ID" value="MAPG_10646T0"/>
    <property type="gene ID" value="MAPG_10646"/>
</dbReference>
<gene>
    <name evidence="5" type="ORF">MAPG_10646</name>
</gene>
<evidence type="ECO:0000313" key="5">
    <source>
        <dbReference type="EMBL" id="KLU90795.1"/>
    </source>
</evidence>
<dbReference type="SUPFAM" id="SSF52743">
    <property type="entry name" value="Subtilisin-like"/>
    <property type="match status" value="1"/>
</dbReference>
<dbReference type="AlphaFoldDB" id="A0A0C4ED53"/>
<dbReference type="eggNOG" id="ENOG502S098">
    <property type="taxonomic scope" value="Eukaryota"/>
</dbReference>
<protein>
    <recommendedName>
        <fullName evidence="4">Peptidase S8/S53 domain-containing protein</fullName>
    </recommendedName>
</protein>
<dbReference type="GO" id="GO:0006508">
    <property type="term" value="P:proteolysis"/>
    <property type="evidence" value="ECO:0007669"/>
    <property type="project" value="InterPro"/>
</dbReference>
<dbReference type="InterPro" id="IPR000209">
    <property type="entry name" value="Peptidase_S8/S53_dom"/>
</dbReference>
<accession>A0A0C4ED53</accession>
<feature type="region of interest" description="Disordered" evidence="3">
    <location>
        <begin position="266"/>
        <end position="327"/>
    </location>
</feature>
<dbReference type="GO" id="GO:0004252">
    <property type="term" value="F:serine-type endopeptidase activity"/>
    <property type="evidence" value="ECO:0007669"/>
    <property type="project" value="InterPro"/>
</dbReference>
<dbReference type="Pfam" id="PF00082">
    <property type="entry name" value="Peptidase_S8"/>
    <property type="match status" value="1"/>
</dbReference>
<dbReference type="SUPFAM" id="SSF48403">
    <property type="entry name" value="Ankyrin repeat"/>
    <property type="match status" value="1"/>
</dbReference>
<dbReference type="STRING" id="644358.A0A0C4ED53"/>
<dbReference type="InterPro" id="IPR036852">
    <property type="entry name" value="Peptidase_S8/S53_dom_sf"/>
</dbReference>
<reference evidence="7" key="2">
    <citation type="submission" date="2010-05" db="EMBL/GenBank/DDBJ databases">
        <title>The genome sequence of Magnaporthe poae strain ATCC 64411.</title>
        <authorList>
            <person name="Ma L.-J."/>
            <person name="Dead R."/>
            <person name="Young S."/>
            <person name="Zeng Q."/>
            <person name="Koehrsen M."/>
            <person name="Alvarado L."/>
            <person name="Berlin A."/>
            <person name="Chapman S.B."/>
            <person name="Chen Z."/>
            <person name="Freedman E."/>
            <person name="Gellesch M."/>
            <person name="Goldberg J."/>
            <person name="Griggs A."/>
            <person name="Gujja S."/>
            <person name="Heilman E.R."/>
            <person name="Heiman D."/>
            <person name="Hepburn T."/>
            <person name="Howarth C."/>
            <person name="Jen D."/>
            <person name="Larson L."/>
            <person name="Mehta T."/>
            <person name="Neiman D."/>
            <person name="Pearson M."/>
            <person name="Roberts A."/>
            <person name="Saif S."/>
            <person name="Shea T."/>
            <person name="Shenoy N."/>
            <person name="Sisk P."/>
            <person name="Stolte C."/>
            <person name="Sykes S."/>
            <person name="Walk T."/>
            <person name="White J."/>
            <person name="Yandava C."/>
            <person name="Haas B."/>
            <person name="Nusbaum C."/>
            <person name="Birren B."/>
        </authorList>
    </citation>
    <scope>NUCLEOTIDE SEQUENCE [LARGE SCALE GENOMIC DNA]</scope>
    <source>
        <strain evidence="7">ATCC 64411 / 73-15</strain>
    </source>
</reference>
<dbReference type="Gene3D" id="1.25.40.20">
    <property type="entry name" value="Ankyrin repeat-containing domain"/>
    <property type="match status" value="1"/>
</dbReference>
<dbReference type="InterPro" id="IPR036770">
    <property type="entry name" value="Ankyrin_rpt-contain_sf"/>
</dbReference>
<dbReference type="Gene3D" id="3.40.50.200">
    <property type="entry name" value="Peptidase S8/S53 domain"/>
    <property type="match status" value="1"/>
</dbReference>
<evidence type="ECO:0000256" key="1">
    <source>
        <dbReference type="ARBA" id="ARBA00022737"/>
    </source>
</evidence>
<reference evidence="6" key="5">
    <citation type="submission" date="2015-06" db="UniProtKB">
        <authorList>
            <consortium name="EnsemblFungi"/>
        </authorList>
    </citation>
    <scope>IDENTIFICATION</scope>
    <source>
        <strain evidence="6">ATCC 64411</strain>
    </source>
</reference>
<feature type="region of interest" description="Disordered" evidence="3">
    <location>
        <begin position="339"/>
        <end position="378"/>
    </location>
</feature>
<sequence length="939" mass="104992">MEWSDSEDEGNRLEEENQLEGLKQEITNGKWNVKRNRQAENGSADEAKAKSLKGDFFARHGHTVLAIDEDGSIFHRLATIKDKEAKKLESLVDWIVEIAGSSLQKPDRDGRTALHVAIQQRNCVILRHILVAYEQRRQAQKRDLDEILRARDGAQKSTVVHLAIQHPTPYEAPNSKQAKVVGMLIDKASKGTLQLRDSQSLTALHLAVEGRRCTPQQVEVVRKLVARCVAALTEKHEGVRSVYQHHEKTYREWSDKREASRAALSRADYLGQETEKPGTDRALDTTTTAGKPCQGGKDEETTMGGLGGDGGMVGGPPGKRDVTSQCRNPTSDALMAVEGGLPRPLQRRPTNGGYATAPESREGARKATAPPNTPDEASKRAIATELKHAYLRSTKDWQHAPHFLYDDELREIDEASFKSGYRCARLEDALMSVRIPHLVIKRSVVVPPVGSEDDGPAKRPTAPLGRTDLEVIFKWLRDDAGVRKIIELAVDDSHSPPHTDSVIERSVQRFDVEVWDWRKTDLCLRAIAQAAPNVREISLYWSGNNTVLYGWSDAQGGLKELVKLQKITVFSLQGIEGTDQDKRNFDRFKTRVKAMRSDIEVTMPDSRTQPSLRHTREPAKNSNALQNQRWLKCVDDFRAFIRRAPDHTSKDWSALEPVGIAVIDDGIDPTEKALHGRVVNGQCFCEGEPSSFYAEIVSLKLDERPQADHRSQFSVESATEAVRWATKYGASIINMSWSIEKTGDGQEDRFKSLKDAVRDADDDKILMFCSNNDQGLTKDNSYPGRFSEVVKIGAATAMGSSFHYVSADNVRFLFPGRVVENKHAAAETAETGPENRSAEGSSLATAFATGLAGLILHMLRLSSLHCRRDQRGDQFESFVRDPRKIKDMLENLSAKSRFVEVWKEFEGAEDKVRTKGRLERDRMEVIEGICTRLMFAKSQ</sequence>
<feature type="domain" description="Peptidase S8/S53" evidence="4">
    <location>
        <begin position="709"/>
        <end position="857"/>
    </location>
</feature>
<name>A0A0C4ED53_MAGP6</name>
<dbReference type="SMART" id="SM00248">
    <property type="entry name" value="ANK"/>
    <property type="match status" value="3"/>
</dbReference>
<keyword evidence="2" id="KW-0040">ANK repeat</keyword>
<dbReference type="OrthoDB" id="5093543at2759"/>
<evidence type="ECO:0000313" key="7">
    <source>
        <dbReference type="Proteomes" id="UP000011715"/>
    </source>
</evidence>
<evidence type="ECO:0000259" key="4">
    <source>
        <dbReference type="Pfam" id="PF00082"/>
    </source>
</evidence>
<feature type="region of interest" description="Disordered" evidence="3">
    <location>
        <begin position="1"/>
        <end position="46"/>
    </location>
</feature>